<evidence type="ECO:0000259" key="1">
    <source>
        <dbReference type="Pfam" id="PF18942"/>
    </source>
</evidence>
<dbReference type="eggNOG" id="COG4085">
    <property type="taxonomic scope" value="Bacteria"/>
</dbReference>
<dbReference type="HOGENOM" id="CLU_045100_0_0_10"/>
<dbReference type="AlphaFoldDB" id="A6H1S1"/>
<dbReference type="RefSeq" id="WP_011964329.1">
    <property type="nucleotide sequence ID" value="NC_009613.3"/>
</dbReference>
<keyword evidence="3" id="KW-1185">Reference proteome</keyword>
<evidence type="ECO:0000313" key="2">
    <source>
        <dbReference type="EMBL" id="CAL44295.1"/>
    </source>
</evidence>
<reference evidence="2 3" key="1">
    <citation type="journal article" date="2007" name="Nat. Biotechnol.">
        <title>Complete genome sequence of the fish pathogen Flavobacterium psychrophilum.</title>
        <authorList>
            <person name="Duchaud E."/>
            <person name="Boussaha M."/>
            <person name="Loux V."/>
            <person name="Bernardet J.F."/>
            <person name="Michel C."/>
            <person name="Kerouault B."/>
            <person name="Mondot S."/>
            <person name="Nicolas P."/>
            <person name="Bossy R."/>
            <person name="Caron C."/>
            <person name="Bessieres P."/>
            <person name="Gibrat J.F."/>
            <person name="Claverol S."/>
            <person name="Dumetz F."/>
            <person name="Le Henaff M."/>
            <person name="Benmansour A."/>
        </authorList>
    </citation>
    <scope>NUCLEOTIDE SEQUENCE [LARGE SCALE GENOMIC DNA]</scope>
    <source>
        <strain evidence="3">ATCC 49511 / DSM 21280 / CIP 103535 / JIP02/86</strain>
    </source>
</reference>
<dbReference type="STRING" id="402612.FP2239"/>
<sequence>MKNIKIILSIFTFGFLSSCVNDTFEDPKTKDCISAGLVKNKEVADIYAIAINPTGSIPNTPTYTANDIIEGYVVSSDEGGNFYQNMYVQPIGGGKGYNLSVDLGNVYNKGYEPGRKVFLKMKGLAYGNPTNFAAGLIFGAPPTDKYTVDRLPALDLPKHLIPSCDAVNEDAIVNHITLTQAKAPNNPYLNTLVEFDNVQFETEGISYDTDRSDKFDSSITIEDGITSFIVRTSRYAGFAGNIVPSKKGKIRGVLTKYGTSSYQLILRTERDVKLTQPRVDFATPIVGNANVFTGTLNEPFTTYAVDQVNFPKYINDANVSSRYWSLKQYPTGTGNKYIEMSSYGGGGVTAKTYFLVPVDFTAANTFTFKKQARYYSGGTPLQVYYVSSANYVPGSVINSSVFTNITSNFTISYPAVSGSETAFSSVGTYSIPAGLTGNGYFVFEYSGTPALTTTIQVDDIVIN</sequence>
<proteinExistence type="predicted"/>
<gene>
    <name evidence="2" type="ordered locus">FP2239</name>
</gene>
<name>A6H1S1_FLAPJ</name>
<dbReference type="GeneID" id="66553343"/>
<dbReference type="NCBIfam" id="NF038128">
    <property type="entry name" value="choice_anch_J"/>
    <property type="match status" value="1"/>
</dbReference>
<dbReference type="InterPro" id="IPR043744">
    <property type="entry name" value="DUF5689"/>
</dbReference>
<keyword evidence="2" id="KW-0449">Lipoprotein</keyword>
<protein>
    <submittedName>
        <fullName evidence="2">Probable lipoprotein</fullName>
    </submittedName>
</protein>
<accession>A6H1S1</accession>
<dbReference type="PROSITE" id="PS51257">
    <property type="entry name" value="PROKAR_LIPOPROTEIN"/>
    <property type="match status" value="1"/>
</dbReference>
<organism evidence="2 3">
    <name type="scientific">Flavobacterium psychrophilum (strain ATCC 49511 / DSM 21280 / CIP 103535 / JIP02/86)</name>
    <dbReference type="NCBI Taxonomy" id="402612"/>
    <lineage>
        <taxon>Bacteria</taxon>
        <taxon>Pseudomonadati</taxon>
        <taxon>Bacteroidota</taxon>
        <taxon>Flavobacteriia</taxon>
        <taxon>Flavobacteriales</taxon>
        <taxon>Flavobacteriaceae</taxon>
        <taxon>Flavobacterium</taxon>
    </lineage>
</organism>
<dbReference type="OrthoDB" id="1492759at2"/>
<dbReference type="EnsemblBacteria" id="CAL44295">
    <property type="protein sequence ID" value="CAL44295"/>
    <property type="gene ID" value="FP2239"/>
</dbReference>
<dbReference type="Proteomes" id="UP000006394">
    <property type="component" value="Chromosome"/>
</dbReference>
<dbReference type="Pfam" id="PF18942">
    <property type="entry name" value="DUF5689"/>
    <property type="match status" value="1"/>
</dbReference>
<feature type="domain" description="DUF5689" evidence="1">
    <location>
        <begin position="43"/>
        <end position="272"/>
    </location>
</feature>
<dbReference type="EMBL" id="AM398681">
    <property type="protein sequence ID" value="CAL44295.1"/>
    <property type="molecule type" value="Genomic_DNA"/>
</dbReference>
<evidence type="ECO:0000313" key="3">
    <source>
        <dbReference type="Proteomes" id="UP000006394"/>
    </source>
</evidence>
<dbReference type="PATRIC" id="fig|402612.5.peg.2289"/>
<dbReference type="KEGG" id="fps:FP2239"/>